<evidence type="ECO:0000313" key="2">
    <source>
        <dbReference type="Proteomes" id="UP000537729"/>
    </source>
</evidence>
<comment type="caution">
    <text evidence="1">The sequence shown here is derived from an EMBL/GenBank/DDBJ whole genome shotgun (WGS) entry which is preliminary data.</text>
</comment>
<gene>
    <name evidence="1" type="ORF">HBO38_02000</name>
</gene>
<sequence>MAKIRGLDVFGQHFSDFRDHYVLIGGVASWLTMDEAGQSFRATKDLDIVLVIEALNADFAGAFWAFIRAGRYAIRQVGGVDGQRPVFYRFQNPEDEAYPVQIELFSRAPEGIEFPADATLTPIPTDESVSSLSAILLNTPYYHFVLEGRQSNEVLTFIGADRLIPLKAQAWLDLSARKEAGEQVDSKNIKKHRNDVLNLSGQLTDEPIALPKSIQTDMRAFLELLALEKIDLKAIGLKGTLGDYIERLTLSFGLQQPIQ</sequence>
<dbReference type="AlphaFoldDB" id="A0A7Y1F6V4"/>
<evidence type="ECO:0008006" key="3">
    <source>
        <dbReference type="Google" id="ProtNLM"/>
    </source>
</evidence>
<organism evidence="1 2">
    <name type="scientific">Pseudomonas veronii</name>
    <dbReference type="NCBI Taxonomy" id="76761"/>
    <lineage>
        <taxon>Bacteria</taxon>
        <taxon>Pseudomonadati</taxon>
        <taxon>Pseudomonadota</taxon>
        <taxon>Gammaproteobacteria</taxon>
        <taxon>Pseudomonadales</taxon>
        <taxon>Pseudomonadaceae</taxon>
        <taxon>Pseudomonas</taxon>
    </lineage>
</organism>
<proteinExistence type="predicted"/>
<name>A0A7Y1F6V4_PSEVE</name>
<dbReference type="RefSeq" id="WP_169883633.1">
    <property type="nucleotide sequence ID" value="NZ_JAAQWG010000002.1"/>
</dbReference>
<dbReference type="Proteomes" id="UP000537729">
    <property type="component" value="Unassembled WGS sequence"/>
</dbReference>
<protein>
    <recommendedName>
        <fullName evidence="3">Nucleotidyl transferase AbiEii/AbiGii toxin family protein</fullName>
    </recommendedName>
</protein>
<accession>A0A7Y1F6V4</accession>
<reference evidence="1 2" key="1">
    <citation type="journal article" date="2020" name="Front. Microbiol.">
        <title>Genetic Organization of the aprX-lipA2 Operon Affects the Proteolytic Potential of Pseudomonas Species in Milk.</title>
        <authorList>
            <person name="Maier C."/>
            <person name="Huptas C."/>
            <person name="von Neubeck M."/>
            <person name="Scherer S."/>
            <person name="Wenning M."/>
            <person name="Lucking G."/>
        </authorList>
    </citation>
    <scope>NUCLEOTIDE SEQUENCE [LARGE SCALE GENOMIC DNA]</scope>
    <source>
        <strain evidence="1 2">DSM 16272</strain>
    </source>
</reference>
<evidence type="ECO:0000313" key="1">
    <source>
        <dbReference type="EMBL" id="NMY07223.1"/>
    </source>
</evidence>
<dbReference type="EMBL" id="JAAQWG010000002">
    <property type="protein sequence ID" value="NMY07223.1"/>
    <property type="molecule type" value="Genomic_DNA"/>
</dbReference>